<protein>
    <recommendedName>
        <fullName evidence="3">SAV-6107-like HEPN domain-containing protein</fullName>
    </recommendedName>
</protein>
<gene>
    <name evidence="1" type="ORF">SAMN05443668_12950</name>
</gene>
<keyword evidence="2" id="KW-1185">Reference proteome</keyword>
<dbReference type="EMBL" id="FRCS01000029">
    <property type="protein sequence ID" value="SHN47890.1"/>
    <property type="molecule type" value="Genomic_DNA"/>
</dbReference>
<proteinExistence type="predicted"/>
<name>A0A1M7RP13_9ACTN</name>
<accession>A0A1M7RP13</accession>
<evidence type="ECO:0000313" key="1">
    <source>
        <dbReference type="EMBL" id="SHN47890.1"/>
    </source>
</evidence>
<evidence type="ECO:0008006" key="3">
    <source>
        <dbReference type="Google" id="ProtNLM"/>
    </source>
</evidence>
<sequence length="146" mass="15260">MGPGATPGPGVTAGPAATSGPEVTAGGYLAGAEDVLRRAVAGTPGVWPRICVWLLRLALEAALDAYWQRTLPAVAGCRNRRAQLLMLTEHAGPALTGRASYLWWALSRAGHHRSYELAPTAGELRHLYVEVRGTVGALEGRAPAVG</sequence>
<dbReference type="Proteomes" id="UP000184440">
    <property type="component" value="Unassembled WGS sequence"/>
</dbReference>
<dbReference type="STRING" id="134849.SAMN05443668_12950"/>
<organism evidence="1 2">
    <name type="scientific">Cryptosporangium aurantiacum</name>
    <dbReference type="NCBI Taxonomy" id="134849"/>
    <lineage>
        <taxon>Bacteria</taxon>
        <taxon>Bacillati</taxon>
        <taxon>Actinomycetota</taxon>
        <taxon>Actinomycetes</taxon>
        <taxon>Cryptosporangiales</taxon>
        <taxon>Cryptosporangiaceae</taxon>
        <taxon>Cryptosporangium</taxon>
    </lineage>
</organism>
<reference evidence="1 2" key="1">
    <citation type="submission" date="2016-11" db="EMBL/GenBank/DDBJ databases">
        <authorList>
            <person name="Jaros S."/>
            <person name="Januszkiewicz K."/>
            <person name="Wedrychowicz H."/>
        </authorList>
    </citation>
    <scope>NUCLEOTIDE SEQUENCE [LARGE SCALE GENOMIC DNA]</scope>
    <source>
        <strain evidence="1 2">DSM 46144</strain>
    </source>
</reference>
<evidence type="ECO:0000313" key="2">
    <source>
        <dbReference type="Proteomes" id="UP000184440"/>
    </source>
</evidence>
<dbReference type="AlphaFoldDB" id="A0A1M7RP13"/>